<gene>
    <name evidence="1" type="ordered locus">B005_4439</name>
</gene>
<dbReference type="RefSeq" id="WP_014910399.1">
    <property type="nucleotide sequence ID" value="NC_018524.1"/>
</dbReference>
<sequence>MANWSCEGQAWRCRLLLERGLSSAGGVFGVVLEWVRVLVAGC</sequence>
<reference evidence="1 2" key="1">
    <citation type="journal article" date="2012" name="J. Bacteriol.">
        <title>Whole-Genome Sequence of Nocardiopsis alba Strain ATCC BAA-2165, Associated with Honeybees.</title>
        <authorList>
            <person name="Qiao J."/>
            <person name="Chen L."/>
            <person name="Li Y."/>
            <person name="Wang J."/>
            <person name="Zhang W."/>
            <person name="Chen S."/>
        </authorList>
    </citation>
    <scope>NUCLEOTIDE SEQUENCE [LARGE SCALE GENOMIC DNA]</scope>
    <source>
        <strain evidence="2">ATCC BAA-2165 / BE74</strain>
    </source>
</reference>
<reference evidence="2" key="2">
    <citation type="submission" date="2012-08" db="EMBL/GenBank/DDBJ databases">
        <title>Whole-genome sequence of Nocardiopsis alba strain ATCC BAA-2165 associated with honeybees.</title>
        <authorList>
            <person name="Qiao J."/>
            <person name="Chen L."/>
            <person name="Li Y."/>
            <person name="Wang J."/>
            <person name="Zhang W."/>
            <person name="Chen S."/>
        </authorList>
    </citation>
    <scope>NUCLEOTIDE SEQUENCE [LARGE SCALE GENOMIC DNA]</scope>
    <source>
        <strain evidence="2">ATCC BAA-2165 / BE74</strain>
    </source>
</reference>
<accession>J7L923</accession>
<dbReference type="Proteomes" id="UP000003779">
    <property type="component" value="Chromosome"/>
</dbReference>
<evidence type="ECO:0000313" key="2">
    <source>
        <dbReference type="Proteomes" id="UP000003779"/>
    </source>
</evidence>
<proteinExistence type="predicted"/>
<name>J7L923_NOCAA</name>
<dbReference type="AlphaFoldDB" id="J7L923"/>
<organism evidence="1 2">
    <name type="scientific">Nocardiopsis alba (strain ATCC BAA-2165 / BE74)</name>
    <dbReference type="NCBI Taxonomy" id="1205910"/>
    <lineage>
        <taxon>Bacteria</taxon>
        <taxon>Bacillati</taxon>
        <taxon>Actinomycetota</taxon>
        <taxon>Actinomycetes</taxon>
        <taxon>Streptosporangiales</taxon>
        <taxon>Nocardiopsidaceae</taxon>
        <taxon>Nocardiopsis</taxon>
    </lineage>
</organism>
<protein>
    <submittedName>
        <fullName evidence="1">Uncharacterized protein</fullName>
    </submittedName>
</protein>
<dbReference type="EMBL" id="CP003788">
    <property type="protein sequence ID" value="AFR07940.1"/>
    <property type="molecule type" value="Genomic_DNA"/>
</dbReference>
<dbReference type="STRING" id="1205910.B005_4439"/>
<dbReference type="KEGG" id="nal:B005_4439"/>
<evidence type="ECO:0000313" key="1">
    <source>
        <dbReference type="EMBL" id="AFR07940.1"/>
    </source>
</evidence>
<dbReference type="PATRIC" id="fig|1205910.3.peg.4191"/>
<dbReference type="HOGENOM" id="CLU_3254768_0_0_11"/>